<feature type="region of interest" description="Disordered" evidence="1">
    <location>
        <begin position="143"/>
        <end position="169"/>
    </location>
</feature>
<dbReference type="Proteomes" id="UP000557392">
    <property type="component" value="Unassembled WGS sequence"/>
</dbReference>
<proteinExistence type="predicted"/>
<evidence type="ECO:0000313" key="2">
    <source>
        <dbReference type="EMBL" id="MBB4098286.1"/>
    </source>
</evidence>
<dbReference type="RefSeq" id="WP_183996959.1">
    <property type="nucleotide sequence ID" value="NZ_JACIEH010000002.1"/>
</dbReference>
<sequence length="275" mass="28686">MLLVLSALLLQPSPAADPQEIVVTAAPADKVERVRRFVERVAPAMPMDRPVARFTDPVCVGSAGLPADAGQTVIDGVSEIALSVGLRIGAPGCAPNVLVLFVEDGRAAVRKLARGGSSGLKGLSLADVDRILEEQGPARAWGQIETRSRDGESASRAPNEPPVMNVATSSRLSSPVRRDILRATIVIDRDAVANRDLHLVAAYAAMRGLSGARPAAGAEAGSILGLFGPGGDAEHRAGLSALDRSYLEGLYAGRGDLPWAMKKQGIVAHMVDARP</sequence>
<keyword evidence="3" id="KW-1185">Reference proteome</keyword>
<protein>
    <submittedName>
        <fullName evidence="2">Uncharacterized protein</fullName>
    </submittedName>
</protein>
<evidence type="ECO:0000313" key="3">
    <source>
        <dbReference type="Proteomes" id="UP000557392"/>
    </source>
</evidence>
<dbReference type="AlphaFoldDB" id="A0A7W6NX44"/>
<name>A0A7W6NX44_9SPHN</name>
<gene>
    <name evidence="2" type="ORF">GGR46_001850</name>
</gene>
<organism evidence="2 3">
    <name type="scientific">Sphingomonas kyeonggiensis</name>
    <dbReference type="NCBI Taxonomy" id="1268553"/>
    <lineage>
        <taxon>Bacteria</taxon>
        <taxon>Pseudomonadati</taxon>
        <taxon>Pseudomonadota</taxon>
        <taxon>Alphaproteobacteria</taxon>
        <taxon>Sphingomonadales</taxon>
        <taxon>Sphingomonadaceae</taxon>
        <taxon>Sphingomonas</taxon>
    </lineage>
</organism>
<dbReference type="EMBL" id="JACIEH010000002">
    <property type="protein sequence ID" value="MBB4098286.1"/>
    <property type="molecule type" value="Genomic_DNA"/>
</dbReference>
<accession>A0A7W6NX44</accession>
<evidence type="ECO:0000256" key="1">
    <source>
        <dbReference type="SAM" id="MobiDB-lite"/>
    </source>
</evidence>
<comment type="caution">
    <text evidence="2">The sequence shown here is derived from an EMBL/GenBank/DDBJ whole genome shotgun (WGS) entry which is preliminary data.</text>
</comment>
<reference evidence="2 3" key="1">
    <citation type="submission" date="2020-08" db="EMBL/GenBank/DDBJ databases">
        <title>Genomic Encyclopedia of Type Strains, Phase IV (KMG-IV): sequencing the most valuable type-strain genomes for metagenomic binning, comparative biology and taxonomic classification.</title>
        <authorList>
            <person name="Goeker M."/>
        </authorList>
    </citation>
    <scope>NUCLEOTIDE SEQUENCE [LARGE SCALE GENOMIC DNA]</scope>
    <source>
        <strain evidence="2 3">DSM 101806</strain>
    </source>
</reference>